<evidence type="ECO:0000313" key="3">
    <source>
        <dbReference type="Proteomes" id="UP000008021"/>
    </source>
</evidence>
<evidence type="ECO:0000313" key="2">
    <source>
        <dbReference type="EnsemblPlants" id="OMERI11G14790.1"/>
    </source>
</evidence>
<dbReference type="PANTHER" id="PTHR47906">
    <property type="entry name" value="OSJNBB0050O03.9 PROTEIN-RELATED"/>
    <property type="match status" value="1"/>
</dbReference>
<dbReference type="HOGENOM" id="CLU_110906_0_0_1"/>
<feature type="compositionally biased region" description="Basic residues" evidence="1">
    <location>
        <begin position="127"/>
        <end position="147"/>
    </location>
</feature>
<organism evidence="2">
    <name type="scientific">Oryza meridionalis</name>
    <dbReference type="NCBI Taxonomy" id="40149"/>
    <lineage>
        <taxon>Eukaryota</taxon>
        <taxon>Viridiplantae</taxon>
        <taxon>Streptophyta</taxon>
        <taxon>Embryophyta</taxon>
        <taxon>Tracheophyta</taxon>
        <taxon>Spermatophyta</taxon>
        <taxon>Magnoliopsida</taxon>
        <taxon>Liliopsida</taxon>
        <taxon>Poales</taxon>
        <taxon>Poaceae</taxon>
        <taxon>BOP clade</taxon>
        <taxon>Oryzoideae</taxon>
        <taxon>Oryzeae</taxon>
        <taxon>Oryzinae</taxon>
        <taxon>Oryza</taxon>
    </lineage>
</organism>
<protein>
    <submittedName>
        <fullName evidence="2">Uncharacterized protein</fullName>
    </submittedName>
</protein>
<sequence length="233" mass="26173">MSYCDNNAEISYINEFNSDIQINLIQGWACNDGPRITRRTGIGVCLLSQSSTFYEMQELFLGSNANGSLATDQQTCYNIDRKSDSSDHEDLNDMSTYAHPINIAKEDSDTLPSPTCPDNFSPGTSRVSKRRPRDVKSPSKRQPKPKSRFTDVTEKIGNTMDRLVNQLASPPPPSMPQLHDPYATMWKRMDALPIGSKDLGRQEKEGVRGFFAASCDTTLETWVYHFMCDRDGV</sequence>
<feature type="region of interest" description="Disordered" evidence="1">
    <location>
        <begin position="105"/>
        <end position="149"/>
    </location>
</feature>
<feature type="compositionally biased region" description="Polar residues" evidence="1">
    <location>
        <begin position="110"/>
        <end position="126"/>
    </location>
</feature>
<dbReference type="PANTHER" id="PTHR47906:SF5">
    <property type="entry name" value="OS05G0118600 PROTEIN"/>
    <property type="match status" value="1"/>
</dbReference>
<dbReference type="EnsemblPlants" id="OMERI11G14790.1">
    <property type="protein sequence ID" value="OMERI11G14790.1"/>
    <property type="gene ID" value="OMERI11G14790"/>
</dbReference>
<dbReference type="AlphaFoldDB" id="A0A0E0F740"/>
<dbReference type="Gramene" id="OMERI11G14790.1">
    <property type="protein sequence ID" value="OMERI11G14790.1"/>
    <property type="gene ID" value="OMERI11G14790"/>
</dbReference>
<reference evidence="2" key="1">
    <citation type="submission" date="2015-04" db="UniProtKB">
        <authorList>
            <consortium name="EnsemblPlants"/>
        </authorList>
    </citation>
    <scope>IDENTIFICATION</scope>
</reference>
<dbReference type="Proteomes" id="UP000008021">
    <property type="component" value="Chromosome 11"/>
</dbReference>
<evidence type="ECO:0000256" key="1">
    <source>
        <dbReference type="SAM" id="MobiDB-lite"/>
    </source>
</evidence>
<keyword evidence="3" id="KW-1185">Reference proteome</keyword>
<accession>A0A0E0F740</accession>
<name>A0A0E0F740_9ORYZ</name>
<proteinExistence type="predicted"/>
<reference evidence="2" key="2">
    <citation type="submission" date="2018-05" db="EMBL/GenBank/DDBJ databases">
        <title>OmerRS3 (Oryza meridionalis Reference Sequence Version 3).</title>
        <authorList>
            <person name="Zhang J."/>
            <person name="Kudrna D."/>
            <person name="Lee S."/>
            <person name="Talag J."/>
            <person name="Welchert J."/>
            <person name="Wing R.A."/>
        </authorList>
    </citation>
    <scope>NUCLEOTIDE SEQUENCE [LARGE SCALE GENOMIC DNA]</scope>
    <source>
        <strain evidence="2">cv. OR44</strain>
    </source>
</reference>